<gene>
    <name evidence="1" type="ORF">QR98_0100920</name>
</gene>
<accession>A0A132AM48</accession>
<name>A0A132AM48_SARSC</name>
<feature type="non-terminal residue" evidence="1">
    <location>
        <position position="1"/>
    </location>
</feature>
<proteinExistence type="predicted"/>
<protein>
    <submittedName>
        <fullName evidence="1">Uncharacterized protein</fullName>
    </submittedName>
</protein>
<evidence type="ECO:0000313" key="2">
    <source>
        <dbReference type="Proteomes" id="UP000616769"/>
    </source>
</evidence>
<organism evidence="1 2">
    <name type="scientific">Sarcoptes scabiei</name>
    <name type="common">Itch mite</name>
    <name type="synonym">Acarus scabiei</name>
    <dbReference type="NCBI Taxonomy" id="52283"/>
    <lineage>
        <taxon>Eukaryota</taxon>
        <taxon>Metazoa</taxon>
        <taxon>Ecdysozoa</taxon>
        <taxon>Arthropoda</taxon>
        <taxon>Chelicerata</taxon>
        <taxon>Arachnida</taxon>
        <taxon>Acari</taxon>
        <taxon>Acariformes</taxon>
        <taxon>Sarcoptiformes</taxon>
        <taxon>Astigmata</taxon>
        <taxon>Psoroptidia</taxon>
        <taxon>Sarcoptoidea</taxon>
        <taxon>Sarcoptidae</taxon>
        <taxon>Sarcoptinae</taxon>
        <taxon>Sarcoptes</taxon>
    </lineage>
</organism>
<dbReference type="Proteomes" id="UP000616769">
    <property type="component" value="Unassembled WGS sequence"/>
</dbReference>
<dbReference type="AlphaFoldDB" id="A0A132AM48"/>
<sequence length="70" mass="8324">VSCFLKFDHATREISFGKENFLVPIDFKTVRINYFFTTNRPNKALVNLCFDVCDLFRFHFGHSHHKTQVQ</sequence>
<dbReference type="EMBL" id="JXLN01017397">
    <property type="protein sequence ID" value="KPM11520.1"/>
    <property type="molecule type" value="Genomic_DNA"/>
</dbReference>
<dbReference type="VEuPathDB" id="VectorBase:SSCA001361"/>
<comment type="caution">
    <text evidence="1">The sequence shown here is derived from an EMBL/GenBank/DDBJ whole genome shotgun (WGS) entry which is preliminary data.</text>
</comment>
<reference evidence="1 2" key="1">
    <citation type="journal article" date="2015" name="Parasit. Vectors">
        <title>Draft genome of the scabies mite.</title>
        <authorList>
            <person name="Rider S.D.Jr."/>
            <person name="Morgan M.S."/>
            <person name="Arlian L.G."/>
        </authorList>
    </citation>
    <scope>NUCLEOTIDE SEQUENCE [LARGE SCALE GENOMIC DNA]</scope>
    <source>
        <strain evidence="1">Arlian Lab</strain>
    </source>
</reference>
<evidence type="ECO:0000313" key="1">
    <source>
        <dbReference type="EMBL" id="KPM11520.1"/>
    </source>
</evidence>